<evidence type="ECO:0000313" key="2">
    <source>
        <dbReference type="Proteomes" id="UP000238479"/>
    </source>
</evidence>
<organism evidence="1 2">
    <name type="scientific">Rosa chinensis</name>
    <name type="common">China rose</name>
    <dbReference type="NCBI Taxonomy" id="74649"/>
    <lineage>
        <taxon>Eukaryota</taxon>
        <taxon>Viridiplantae</taxon>
        <taxon>Streptophyta</taxon>
        <taxon>Embryophyta</taxon>
        <taxon>Tracheophyta</taxon>
        <taxon>Spermatophyta</taxon>
        <taxon>Magnoliopsida</taxon>
        <taxon>eudicotyledons</taxon>
        <taxon>Gunneridae</taxon>
        <taxon>Pentapetalae</taxon>
        <taxon>rosids</taxon>
        <taxon>fabids</taxon>
        <taxon>Rosales</taxon>
        <taxon>Rosaceae</taxon>
        <taxon>Rosoideae</taxon>
        <taxon>Rosoideae incertae sedis</taxon>
        <taxon>Rosa</taxon>
    </lineage>
</organism>
<dbReference type="EMBL" id="PDCK01000043">
    <property type="protein sequence ID" value="PRQ29900.1"/>
    <property type="molecule type" value="Genomic_DNA"/>
</dbReference>
<dbReference type="Gramene" id="PRQ29900">
    <property type="protein sequence ID" value="PRQ29900"/>
    <property type="gene ID" value="RchiOBHm_Chr5g0018841"/>
</dbReference>
<accession>A0A2P6Q6U9</accession>
<gene>
    <name evidence="1" type="ORF">RchiOBHm_Chr5g0018841</name>
</gene>
<name>A0A2P6Q6U9_ROSCH</name>
<comment type="caution">
    <text evidence="1">The sequence shown here is derived from an EMBL/GenBank/DDBJ whole genome shotgun (WGS) entry which is preliminary data.</text>
</comment>
<dbReference type="Proteomes" id="UP000238479">
    <property type="component" value="Chromosome 5"/>
</dbReference>
<evidence type="ECO:0000313" key="1">
    <source>
        <dbReference type="EMBL" id="PRQ29900.1"/>
    </source>
</evidence>
<keyword evidence="2" id="KW-1185">Reference proteome</keyword>
<sequence>MPKLKGGGGPPVSRDLTAMELDYLAQQSLFDSQIQTMRDSVEEIRAAQESLRAQNVET</sequence>
<proteinExistence type="predicted"/>
<reference evidence="1 2" key="1">
    <citation type="journal article" date="2018" name="Nat. Genet.">
        <title>The Rosa genome provides new insights in the design of modern roses.</title>
        <authorList>
            <person name="Bendahmane M."/>
        </authorList>
    </citation>
    <scope>NUCLEOTIDE SEQUENCE [LARGE SCALE GENOMIC DNA]</scope>
    <source>
        <strain evidence="2">cv. Old Blush</strain>
    </source>
</reference>
<dbReference type="AlphaFoldDB" id="A0A2P6Q6U9"/>
<protein>
    <submittedName>
        <fullName evidence="1">Uncharacterized protein</fullName>
    </submittedName>
</protein>